<dbReference type="InterPro" id="IPR036388">
    <property type="entry name" value="WH-like_DNA-bd_sf"/>
</dbReference>
<keyword evidence="2" id="KW-0238">DNA-binding</keyword>
<proteinExistence type="predicted"/>
<evidence type="ECO:0000256" key="1">
    <source>
        <dbReference type="ARBA" id="ARBA00023015"/>
    </source>
</evidence>
<gene>
    <name evidence="5" type="ORF">CIL03_18055</name>
</gene>
<evidence type="ECO:0000256" key="2">
    <source>
        <dbReference type="ARBA" id="ARBA00023125"/>
    </source>
</evidence>
<dbReference type="Pfam" id="PF00392">
    <property type="entry name" value="GntR"/>
    <property type="match status" value="1"/>
</dbReference>
<dbReference type="SUPFAM" id="SSF46785">
    <property type="entry name" value="Winged helix' DNA-binding domain"/>
    <property type="match status" value="1"/>
</dbReference>
<keyword evidence="1" id="KW-0805">Transcription regulation</keyword>
<dbReference type="Gene3D" id="3.40.1410.10">
    <property type="entry name" value="Chorismate lyase-like"/>
    <property type="match status" value="1"/>
</dbReference>
<dbReference type="PROSITE" id="PS50949">
    <property type="entry name" value="HTH_GNTR"/>
    <property type="match status" value="1"/>
</dbReference>
<comment type="caution">
    <text evidence="5">The sequence shown here is derived from an EMBL/GenBank/DDBJ whole genome shotgun (WGS) entry which is preliminary data.</text>
</comment>
<dbReference type="PANTHER" id="PTHR44846">
    <property type="entry name" value="MANNOSYL-D-GLYCERATE TRANSPORT/METABOLISM SYSTEM REPRESSOR MNGR-RELATED"/>
    <property type="match status" value="1"/>
</dbReference>
<sequence>MKLEKNSRHPLYYQLKQVIKEKINSEYYKRGDQLPSEIELSEEYGVSRITTRRTIKELVEEGILSKQQGKGTFVNSPKIKRELISMSGFSDYMMESGQTPVSQIISNTTISADIRLSNVLDVPEKDDVLELVRLLFINNEPCIIQSIYFPLKRFPDLEKLVDDSVSTYQILKENYNVSLSTIKRHLNVNLASSEYADILKCEKHECLFELETTAYDMKKTPIHNTISLYPANKVTFTISSGGD</sequence>
<evidence type="ECO:0000313" key="6">
    <source>
        <dbReference type="Proteomes" id="UP000216498"/>
    </source>
</evidence>
<dbReference type="Gene3D" id="1.10.10.10">
    <property type="entry name" value="Winged helix-like DNA-binding domain superfamily/Winged helix DNA-binding domain"/>
    <property type="match status" value="1"/>
</dbReference>
<dbReference type="PANTHER" id="PTHR44846:SF1">
    <property type="entry name" value="MANNOSYL-D-GLYCERATE TRANSPORT_METABOLISM SYSTEM REPRESSOR MNGR-RELATED"/>
    <property type="match status" value="1"/>
</dbReference>
<name>A0A265N776_9BACI</name>
<evidence type="ECO:0000313" key="5">
    <source>
        <dbReference type="EMBL" id="OZU87196.1"/>
    </source>
</evidence>
<dbReference type="Proteomes" id="UP000216498">
    <property type="component" value="Unassembled WGS sequence"/>
</dbReference>
<dbReference type="InterPro" id="IPR036390">
    <property type="entry name" value="WH_DNA-bd_sf"/>
</dbReference>
<dbReference type="SUPFAM" id="SSF64288">
    <property type="entry name" value="Chorismate lyase-like"/>
    <property type="match status" value="1"/>
</dbReference>
<dbReference type="InterPro" id="IPR011663">
    <property type="entry name" value="UTRA"/>
</dbReference>
<dbReference type="GO" id="GO:0003700">
    <property type="term" value="F:DNA-binding transcription factor activity"/>
    <property type="evidence" value="ECO:0007669"/>
    <property type="project" value="InterPro"/>
</dbReference>
<dbReference type="CDD" id="cd07377">
    <property type="entry name" value="WHTH_GntR"/>
    <property type="match status" value="1"/>
</dbReference>
<dbReference type="AlphaFoldDB" id="A0A265N776"/>
<dbReference type="InterPro" id="IPR050679">
    <property type="entry name" value="Bact_HTH_transcr_reg"/>
</dbReference>
<dbReference type="SMART" id="SM00866">
    <property type="entry name" value="UTRA"/>
    <property type="match status" value="1"/>
</dbReference>
<dbReference type="SMART" id="SM00345">
    <property type="entry name" value="HTH_GNTR"/>
    <property type="match status" value="1"/>
</dbReference>
<keyword evidence="6" id="KW-1185">Reference proteome</keyword>
<evidence type="ECO:0000256" key="3">
    <source>
        <dbReference type="ARBA" id="ARBA00023163"/>
    </source>
</evidence>
<dbReference type="InterPro" id="IPR000524">
    <property type="entry name" value="Tscrpt_reg_HTH_GntR"/>
</dbReference>
<evidence type="ECO:0000259" key="4">
    <source>
        <dbReference type="PROSITE" id="PS50949"/>
    </source>
</evidence>
<dbReference type="GO" id="GO:0045892">
    <property type="term" value="P:negative regulation of DNA-templated transcription"/>
    <property type="evidence" value="ECO:0007669"/>
    <property type="project" value="TreeGrafter"/>
</dbReference>
<keyword evidence="3" id="KW-0804">Transcription</keyword>
<dbReference type="PRINTS" id="PR00035">
    <property type="entry name" value="HTHGNTR"/>
</dbReference>
<accession>A0A265N776</accession>
<dbReference type="FunFam" id="1.10.10.10:FF:000079">
    <property type="entry name" value="GntR family transcriptional regulator"/>
    <property type="match status" value="1"/>
</dbReference>
<dbReference type="InterPro" id="IPR028978">
    <property type="entry name" value="Chorismate_lyase_/UTRA_dom_sf"/>
</dbReference>
<feature type="domain" description="HTH gntR-type" evidence="4">
    <location>
        <begin position="9"/>
        <end position="77"/>
    </location>
</feature>
<dbReference type="GO" id="GO:0003677">
    <property type="term" value="F:DNA binding"/>
    <property type="evidence" value="ECO:0007669"/>
    <property type="project" value="UniProtKB-KW"/>
</dbReference>
<dbReference type="RefSeq" id="WP_094887280.1">
    <property type="nucleotide sequence ID" value="NZ_NPMS01000013.1"/>
</dbReference>
<protein>
    <recommendedName>
        <fullName evidence="4">HTH gntR-type domain-containing protein</fullName>
    </recommendedName>
</protein>
<dbReference type="OrthoDB" id="9815017at2"/>
<dbReference type="Pfam" id="PF07702">
    <property type="entry name" value="UTRA"/>
    <property type="match status" value="1"/>
</dbReference>
<organism evidence="5 6">
    <name type="scientific">Virgibacillus indicus</name>
    <dbReference type="NCBI Taxonomy" id="2024554"/>
    <lineage>
        <taxon>Bacteria</taxon>
        <taxon>Bacillati</taxon>
        <taxon>Bacillota</taxon>
        <taxon>Bacilli</taxon>
        <taxon>Bacillales</taxon>
        <taxon>Bacillaceae</taxon>
        <taxon>Virgibacillus</taxon>
    </lineage>
</organism>
<reference evidence="5 6" key="1">
    <citation type="submission" date="2017-08" db="EMBL/GenBank/DDBJ databases">
        <title>Virgibacillus indicus sp. nov. and Virgibacillus profoundi sp. nov, two moderately halophilic bacteria isolated from marine sediment by using the Microfluidic Streak Plate.</title>
        <authorList>
            <person name="Xu B."/>
            <person name="Hu B."/>
            <person name="Wang J."/>
            <person name="Zhu Y."/>
            <person name="Huang L."/>
            <person name="Du W."/>
            <person name="Huang Y."/>
        </authorList>
    </citation>
    <scope>NUCLEOTIDE SEQUENCE [LARGE SCALE GENOMIC DNA]</scope>
    <source>
        <strain evidence="5 6">IO3-P2-C2</strain>
    </source>
</reference>
<dbReference type="EMBL" id="NPMS01000013">
    <property type="protein sequence ID" value="OZU87196.1"/>
    <property type="molecule type" value="Genomic_DNA"/>
</dbReference>